<organism evidence="5 6">
    <name type="scientific">Antrihabitans stalactiti</name>
    <dbReference type="NCBI Taxonomy" id="2584121"/>
    <lineage>
        <taxon>Bacteria</taxon>
        <taxon>Bacillati</taxon>
        <taxon>Actinomycetota</taxon>
        <taxon>Actinomycetes</taxon>
        <taxon>Mycobacteriales</taxon>
        <taxon>Nocardiaceae</taxon>
        <taxon>Antrihabitans</taxon>
    </lineage>
</organism>
<evidence type="ECO:0000313" key="5">
    <source>
        <dbReference type="EMBL" id="NMN96272.1"/>
    </source>
</evidence>
<name>A0A848KHU3_9NOCA</name>
<dbReference type="InterPro" id="IPR000595">
    <property type="entry name" value="cNMP-bd_dom"/>
</dbReference>
<dbReference type="AlphaFoldDB" id="A0A848KHU3"/>
<sequence length="592" mass="63201">MTPSALDELAAAASRHEFAVGSVVVDYTSHVPDEIWMVCSGQVTLLHTGDDQIAAGQIDTISTGGIFGFFPLLTDGDVQFKAQATEPSTLLRLPGELVRPVFAQPSGLSFLASSAWGTMSGKRSAVEGPASRRPVGDLVRAEPVFTTPDTSVRDAVKHMTANHSSYVLIPLSDGEYGIFTDRDLRTRVVAAGVGVDVPIRVVMSAPAHYVTADRLASTVLMDMLEIGLRHMPVLTQHRQVLGVVEDADLLAASTRQSFLLRRSIGLATDAAELQAVSTGIADLAVDLFRGGTDASATSGILSVVIDSVVRRALELSLATSVGLPRSKFAWLSLGSIARREAMPSSDVDSALSWADELAPEKGRLLRLAGRVHTILDACGLPADSNGAIASKPRFARSASEWARATEEWLDDPLKDRGLVMSSLLVDGRVVWGDVAQHTVPAAYRRMRTDHPNALRLQLLNALSDKARMRSLRDVLSRRGGTFDLKAHAVTPIVNLARWGGLTVGIASASTPARLEAAAGNGLLTEPDAKTLNEVFALLQTLRMAHQVAQIADGHPPGDIVTMSELSPINRSLLADGVREIAAVQRRVSNNTR</sequence>
<reference evidence="5 6" key="1">
    <citation type="submission" date="2019-05" db="EMBL/GenBank/DDBJ databases">
        <authorList>
            <person name="Lee S.D."/>
        </authorList>
    </citation>
    <scope>NUCLEOTIDE SEQUENCE [LARGE SCALE GENOMIC DNA]</scope>
    <source>
        <strain evidence="5 6">YC2-7</strain>
    </source>
</reference>
<dbReference type="InterPro" id="IPR051257">
    <property type="entry name" value="Diverse_CBS-Domain"/>
</dbReference>
<reference evidence="5 6" key="2">
    <citation type="submission" date="2020-06" db="EMBL/GenBank/DDBJ databases">
        <title>Antribacter stalactiti gen. nov., sp. nov., a new member of the family Nacardiaceae isolated from a cave.</title>
        <authorList>
            <person name="Kim I.S."/>
        </authorList>
    </citation>
    <scope>NUCLEOTIDE SEQUENCE [LARGE SCALE GENOMIC DNA]</scope>
    <source>
        <strain evidence="5 6">YC2-7</strain>
    </source>
</reference>
<dbReference type="GO" id="GO:0008773">
    <property type="term" value="F:[protein-PII] uridylyltransferase activity"/>
    <property type="evidence" value="ECO:0007669"/>
    <property type="project" value="InterPro"/>
</dbReference>
<evidence type="ECO:0000256" key="2">
    <source>
        <dbReference type="PROSITE-ProRule" id="PRU00703"/>
    </source>
</evidence>
<proteinExistence type="predicted"/>
<gene>
    <name evidence="5" type="ORF">FGL95_14625</name>
</gene>
<dbReference type="InterPro" id="IPR018821">
    <property type="entry name" value="DUF294_put_nucleoTrafse_sb-bd"/>
</dbReference>
<dbReference type="PANTHER" id="PTHR43080">
    <property type="entry name" value="CBS DOMAIN-CONTAINING PROTEIN CBSX3, MITOCHONDRIAL"/>
    <property type="match status" value="1"/>
</dbReference>
<dbReference type="Gene3D" id="2.60.120.10">
    <property type="entry name" value="Jelly Rolls"/>
    <property type="match status" value="1"/>
</dbReference>
<dbReference type="PANTHER" id="PTHR43080:SF2">
    <property type="entry name" value="CBS DOMAIN-CONTAINING PROTEIN"/>
    <property type="match status" value="1"/>
</dbReference>
<dbReference type="Pfam" id="PF00571">
    <property type="entry name" value="CBS"/>
    <property type="match status" value="2"/>
</dbReference>
<dbReference type="Gene3D" id="3.10.580.10">
    <property type="entry name" value="CBS-domain"/>
    <property type="match status" value="1"/>
</dbReference>
<evidence type="ECO:0000259" key="4">
    <source>
        <dbReference type="PROSITE" id="PS51371"/>
    </source>
</evidence>
<dbReference type="CDD" id="cd00038">
    <property type="entry name" value="CAP_ED"/>
    <property type="match status" value="1"/>
</dbReference>
<keyword evidence="1 2" id="KW-0129">CBS domain</keyword>
<evidence type="ECO:0000259" key="3">
    <source>
        <dbReference type="PROSITE" id="PS50042"/>
    </source>
</evidence>
<dbReference type="PROSITE" id="PS50042">
    <property type="entry name" value="CNMP_BINDING_3"/>
    <property type="match status" value="1"/>
</dbReference>
<dbReference type="Pfam" id="PF03445">
    <property type="entry name" value="DUF294"/>
    <property type="match status" value="1"/>
</dbReference>
<dbReference type="InterPro" id="IPR046342">
    <property type="entry name" value="CBS_dom_sf"/>
</dbReference>
<evidence type="ECO:0000256" key="1">
    <source>
        <dbReference type="ARBA" id="ARBA00023122"/>
    </source>
</evidence>
<dbReference type="InterPro" id="IPR000644">
    <property type="entry name" value="CBS_dom"/>
</dbReference>
<dbReference type="SUPFAM" id="SSF54631">
    <property type="entry name" value="CBS-domain pair"/>
    <property type="match status" value="1"/>
</dbReference>
<dbReference type="SUPFAM" id="SSF51206">
    <property type="entry name" value="cAMP-binding domain-like"/>
    <property type="match status" value="1"/>
</dbReference>
<keyword evidence="6" id="KW-1185">Reference proteome</keyword>
<dbReference type="Proteomes" id="UP000535543">
    <property type="component" value="Unassembled WGS sequence"/>
</dbReference>
<feature type="domain" description="CBS" evidence="4">
    <location>
        <begin position="203"/>
        <end position="259"/>
    </location>
</feature>
<dbReference type="Pfam" id="PF10335">
    <property type="entry name" value="DUF294_C"/>
    <property type="match status" value="1"/>
</dbReference>
<feature type="domain" description="Cyclic nucleotide-binding" evidence="3">
    <location>
        <begin position="1"/>
        <end position="102"/>
    </location>
</feature>
<dbReference type="CDD" id="cd05401">
    <property type="entry name" value="NT_GlnE_GlnD_like"/>
    <property type="match status" value="1"/>
</dbReference>
<dbReference type="PROSITE" id="PS51371">
    <property type="entry name" value="CBS"/>
    <property type="match status" value="1"/>
</dbReference>
<dbReference type="SMART" id="SM00116">
    <property type="entry name" value="CBS"/>
    <property type="match status" value="2"/>
</dbReference>
<dbReference type="Pfam" id="PF00027">
    <property type="entry name" value="cNMP_binding"/>
    <property type="match status" value="1"/>
</dbReference>
<comment type="caution">
    <text evidence="5">The sequence shown here is derived from an EMBL/GenBank/DDBJ whole genome shotgun (WGS) entry which is preliminary data.</text>
</comment>
<dbReference type="EMBL" id="VCQU01000004">
    <property type="protein sequence ID" value="NMN96272.1"/>
    <property type="molecule type" value="Genomic_DNA"/>
</dbReference>
<protein>
    <submittedName>
        <fullName evidence="5">CBS domain-containing protein</fullName>
    </submittedName>
</protein>
<evidence type="ECO:0000313" key="6">
    <source>
        <dbReference type="Proteomes" id="UP000535543"/>
    </source>
</evidence>
<dbReference type="InterPro" id="IPR018490">
    <property type="entry name" value="cNMP-bd_dom_sf"/>
</dbReference>
<dbReference type="InterPro" id="IPR005105">
    <property type="entry name" value="GlnD_Uridyltrans_N"/>
</dbReference>
<accession>A0A848KHU3</accession>
<dbReference type="RefSeq" id="WP_169588240.1">
    <property type="nucleotide sequence ID" value="NZ_VCQU01000004.1"/>
</dbReference>
<dbReference type="InterPro" id="IPR014710">
    <property type="entry name" value="RmlC-like_jellyroll"/>
</dbReference>